<dbReference type="InterPro" id="IPR044534">
    <property type="entry name" value="TTL1-4"/>
</dbReference>
<name>A0AAD8HLF5_9APIA</name>
<dbReference type="Pfam" id="PF00515">
    <property type="entry name" value="TPR_1"/>
    <property type="match status" value="1"/>
</dbReference>
<proteinExistence type="predicted"/>
<dbReference type="SMART" id="SM00028">
    <property type="entry name" value="TPR"/>
    <property type="match status" value="3"/>
</dbReference>
<reference evidence="1" key="1">
    <citation type="submission" date="2023-02" db="EMBL/GenBank/DDBJ databases">
        <title>Genome of toxic invasive species Heracleum sosnowskyi carries increased number of genes despite the absence of recent whole-genome duplications.</title>
        <authorList>
            <person name="Schelkunov M."/>
            <person name="Shtratnikova V."/>
            <person name="Makarenko M."/>
            <person name="Klepikova A."/>
            <person name="Omelchenko D."/>
            <person name="Novikova G."/>
            <person name="Obukhova E."/>
            <person name="Bogdanov V."/>
            <person name="Penin A."/>
            <person name="Logacheva M."/>
        </authorList>
    </citation>
    <scope>NUCLEOTIDE SEQUENCE</scope>
    <source>
        <strain evidence="1">Hsosn_3</strain>
        <tissue evidence="1">Leaf</tissue>
    </source>
</reference>
<protein>
    <recommendedName>
        <fullName evidence="3">Tetratricopeptide repeat protein</fullName>
    </recommendedName>
</protein>
<evidence type="ECO:0000313" key="2">
    <source>
        <dbReference type="Proteomes" id="UP001237642"/>
    </source>
</evidence>
<dbReference type="PANTHER" id="PTHR46050:SF7">
    <property type="entry name" value="TETRATRICOPEPTIDE REPEAT (TPR)-LIKE SUPERFAMILY PROTEIN"/>
    <property type="match status" value="1"/>
</dbReference>
<evidence type="ECO:0000313" key="1">
    <source>
        <dbReference type="EMBL" id="KAK1368443.1"/>
    </source>
</evidence>
<evidence type="ECO:0008006" key="3">
    <source>
        <dbReference type="Google" id="ProtNLM"/>
    </source>
</evidence>
<sequence length="275" mass="31591">MQFLLPWHSPDFTNTWFHPGSNFQQVIKDNPANDLERNLASQVNSPTGFLHRVPSYGSEVDWMEPSLPLCNASLLKPFGSDRREELGLTNDDMLVMSLSSINPGKLEDLRRPWLLLNVQQNFIRPRRQKLRQRGLWLWHREGNQLFKASKFTDALKVYTEGLQHEALNSVLLCNRAACLSKLGDYEKSVEDCTAALALRPSYAKARLRRADCFSKLERWDASVRDYEILMKENPKDKDIEKALYLAQAHAQKQPSEDMKTLKNNASSNLVMISSK</sequence>
<comment type="caution">
    <text evidence="1">The sequence shown here is derived from an EMBL/GenBank/DDBJ whole genome shotgun (WGS) entry which is preliminary data.</text>
</comment>
<accession>A0AAD8HLF5</accession>
<dbReference type="AlphaFoldDB" id="A0AAD8HLF5"/>
<dbReference type="InterPro" id="IPR019734">
    <property type="entry name" value="TPR_rpt"/>
</dbReference>
<dbReference type="InterPro" id="IPR011990">
    <property type="entry name" value="TPR-like_helical_dom_sf"/>
</dbReference>
<dbReference type="Gene3D" id="1.25.40.10">
    <property type="entry name" value="Tetratricopeptide repeat domain"/>
    <property type="match status" value="1"/>
</dbReference>
<dbReference type="EMBL" id="JAUIZM010000008">
    <property type="protein sequence ID" value="KAK1368443.1"/>
    <property type="molecule type" value="Genomic_DNA"/>
</dbReference>
<dbReference type="Proteomes" id="UP001237642">
    <property type="component" value="Unassembled WGS sequence"/>
</dbReference>
<organism evidence="1 2">
    <name type="scientific">Heracleum sosnowskyi</name>
    <dbReference type="NCBI Taxonomy" id="360622"/>
    <lineage>
        <taxon>Eukaryota</taxon>
        <taxon>Viridiplantae</taxon>
        <taxon>Streptophyta</taxon>
        <taxon>Embryophyta</taxon>
        <taxon>Tracheophyta</taxon>
        <taxon>Spermatophyta</taxon>
        <taxon>Magnoliopsida</taxon>
        <taxon>eudicotyledons</taxon>
        <taxon>Gunneridae</taxon>
        <taxon>Pentapetalae</taxon>
        <taxon>asterids</taxon>
        <taxon>campanulids</taxon>
        <taxon>Apiales</taxon>
        <taxon>Apiaceae</taxon>
        <taxon>Apioideae</taxon>
        <taxon>apioid superclade</taxon>
        <taxon>Tordylieae</taxon>
        <taxon>Tordyliinae</taxon>
        <taxon>Heracleum</taxon>
    </lineage>
</organism>
<dbReference type="GO" id="GO:0005737">
    <property type="term" value="C:cytoplasm"/>
    <property type="evidence" value="ECO:0007669"/>
    <property type="project" value="TreeGrafter"/>
</dbReference>
<dbReference type="SUPFAM" id="SSF48452">
    <property type="entry name" value="TPR-like"/>
    <property type="match status" value="1"/>
</dbReference>
<dbReference type="PANTHER" id="PTHR46050">
    <property type="entry name" value="TPR REPEAT-CONTAINING THIOREDOXIN"/>
    <property type="match status" value="1"/>
</dbReference>
<keyword evidence="2" id="KW-1185">Reference proteome</keyword>
<gene>
    <name evidence="1" type="ORF">POM88_034535</name>
</gene>
<reference evidence="1" key="2">
    <citation type="submission" date="2023-05" db="EMBL/GenBank/DDBJ databases">
        <authorList>
            <person name="Schelkunov M.I."/>
        </authorList>
    </citation>
    <scope>NUCLEOTIDE SEQUENCE</scope>
    <source>
        <strain evidence="1">Hsosn_3</strain>
        <tissue evidence="1">Leaf</tissue>
    </source>
</reference>